<gene>
    <name evidence="2" type="ORF">ACFQEY_00855</name>
</gene>
<dbReference type="AlphaFoldDB" id="A0ABD5UJY9"/>
<keyword evidence="3" id="KW-1185">Reference proteome</keyword>
<dbReference type="Proteomes" id="UP001596333">
    <property type="component" value="Unassembled WGS sequence"/>
</dbReference>
<protein>
    <submittedName>
        <fullName evidence="2">Uncharacterized protein</fullName>
    </submittedName>
</protein>
<feature type="compositionally biased region" description="Low complexity" evidence="1">
    <location>
        <begin position="26"/>
        <end position="47"/>
    </location>
</feature>
<accession>A0ABD5UJY9</accession>
<organism evidence="2 3">
    <name type="scientific">Halorubrum trueperi</name>
    <dbReference type="NCBI Taxonomy" id="2004704"/>
    <lineage>
        <taxon>Archaea</taxon>
        <taxon>Methanobacteriati</taxon>
        <taxon>Methanobacteriota</taxon>
        <taxon>Stenosarchaea group</taxon>
        <taxon>Halobacteria</taxon>
        <taxon>Halobacteriales</taxon>
        <taxon>Haloferacaceae</taxon>
        <taxon>Halorubrum</taxon>
    </lineage>
</organism>
<sequence length="141" mass="15278">MKRRAILVSCGVLTGLGGCLNRGGEPTDNTSNTSNTTTPNSTAANDSTADDTETDSDRPSYVVTVSREDVEQPDNSCHFEELPEGAQEEVETARRNLDTDSDDSGSHDVYGSAELLDTECYNTYIEYDGQYYWTSIDAVGG</sequence>
<evidence type="ECO:0000256" key="1">
    <source>
        <dbReference type="SAM" id="MobiDB-lite"/>
    </source>
</evidence>
<evidence type="ECO:0000313" key="2">
    <source>
        <dbReference type="EMBL" id="MFC6887607.1"/>
    </source>
</evidence>
<proteinExistence type="predicted"/>
<reference evidence="2 3" key="1">
    <citation type="journal article" date="2019" name="Int. J. Syst. Evol. Microbiol.">
        <title>The Global Catalogue of Microorganisms (GCM) 10K type strain sequencing project: providing services to taxonomists for standard genome sequencing and annotation.</title>
        <authorList>
            <consortium name="The Broad Institute Genomics Platform"/>
            <consortium name="The Broad Institute Genome Sequencing Center for Infectious Disease"/>
            <person name="Wu L."/>
            <person name="Ma J."/>
        </authorList>
    </citation>
    <scope>NUCLEOTIDE SEQUENCE [LARGE SCALE GENOMIC DNA]</scope>
    <source>
        <strain evidence="2 3">Y73</strain>
    </source>
</reference>
<dbReference type="EMBL" id="JBHSXI010000001">
    <property type="protein sequence ID" value="MFC6887607.1"/>
    <property type="molecule type" value="Genomic_DNA"/>
</dbReference>
<comment type="caution">
    <text evidence="2">The sequence shown here is derived from an EMBL/GenBank/DDBJ whole genome shotgun (WGS) entry which is preliminary data.</text>
</comment>
<dbReference type="RefSeq" id="WP_379763838.1">
    <property type="nucleotide sequence ID" value="NZ_JBHSXI010000001.1"/>
</dbReference>
<name>A0ABD5UJY9_9EURY</name>
<evidence type="ECO:0000313" key="3">
    <source>
        <dbReference type="Proteomes" id="UP001596333"/>
    </source>
</evidence>
<feature type="region of interest" description="Disordered" evidence="1">
    <location>
        <begin position="17"/>
        <end position="110"/>
    </location>
</feature>
<dbReference type="PROSITE" id="PS51257">
    <property type="entry name" value="PROKAR_LIPOPROTEIN"/>
    <property type="match status" value="1"/>
</dbReference>